<dbReference type="Proteomes" id="UP000315636">
    <property type="component" value="Unassembled WGS sequence"/>
</dbReference>
<dbReference type="RefSeq" id="WP_142505259.1">
    <property type="nucleotide sequence ID" value="NZ_FXTI01000004.1"/>
</dbReference>
<dbReference type="AlphaFoldDB" id="A0A521CUI1"/>
<organism evidence="1 2">
    <name type="scientific">Melghirimyces algeriensis</name>
    <dbReference type="NCBI Taxonomy" id="910412"/>
    <lineage>
        <taxon>Bacteria</taxon>
        <taxon>Bacillati</taxon>
        <taxon>Bacillota</taxon>
        <taxon>Bacilli</taxon>
        <taxon>Bacillales</taxon>
        <taxon>Thermoactinomycetaceae</taxon>
        <taxon>Melghirimyces</taxon>
    </lineage>
</organism>
<evidence type="ECO:0000313" key="1">
    <source>
        <dbReference type="EMBL" id="SMO63098.1"/>
    </source>
</evidence>
<sequence>MLRCPNCNSHDLGKVSSGQYYCWGCFIELSVVNGKVVSVYQVEEDGTLSSLNDLFLEQNQDSLSM</sequence>
<name>A0A521CUI1_9BACL</name>
<keyword evidence="2" id="KW-1185">Reference proteome</keyword>
<gene>
    <name evidence="1" type="ORF">SAMN06264849_104197</name>
</gene>
<dbReference type="OrthoDB" id="1798711at2"/>
<reference evidence="1 2" key="1">
    <citation type="submission" date="2017-05" db="EMBL/GenBank/DDBJ databases">
        <authorList>
            <person name="Varghese N."/>
            <person name="Submissions S."/>
        </authorList>
    </citation>
    <scope>NUCLEOTIDE SEQUENCE [LARGE SCALE GENOMIC DNA]</scope>
    <source>
        <strain evidence="1 2">DSM 45474</strain>
    </source>
</reference>
<accession>A0A521CUI1</accession>
<protein>
    <submittedName>
        <fullName evidence="1">Uncharacterized protein</fullName>
    </submittedName>
</protein>
<evidence type="ECO:0000313" key="2">
    <source>
        <dbReference type="Proteomes" id="UP000315636"/>
    </source>
</evidence>
<proteinExistence type="predicted"/>
<dbReference type="EMBL" id="FXTI01000004">
    <property type="protein sequence ID" value="SMO63098.1"/>
    <property type="molecule type" value="Genomic_DNA"/>
</dbReference>